<evidence type="ECO:0000313" key="4">
    <source>
        <dbReference type="Proteomes" id="UP000002030"/>
    </source>
</evidence>
<evidence type="ECO:0000256" key="1">
    <source>
        <dbReference type="SAM" id="Coils"/>
    </source>
</evidence>
<protein>
    <submittedName>
        <fullName evidence="3">Dynamin family protein</fullName>
    </submittedName>
</protein>
<dbReference type="PANTHER" id="PTHR43681">
    <property type="entry name" value="TRANSMEMBRANE GTPASE FZO"/>
    <property type="match status" value="1"/>
</dbReference>
<dbReference type="PANTHER" id="PTHR43681:SF1">
    <property type="entry name" value="SARCALUMENIN"/>
    <property type="match status" value="1"/>
</dbReference>
<name>D1B663_THEAS</name>
<sequence length="407" mass="45650">MSSPLLLALRRLEALDLQPSHREVLEEVRSRLSRGRLYVAAVGEFKRGKSTLLNALVGSLVLPTGALPLTNVITLLEHGEPGLTVTFRDGSTRDLPIDQLQSFVSEDLNPGNRLQVRWALVRCPSPFLQGGLVLVDTPGFESLHSSQTQEAREYLPRIDLALFALSVDSPMSAREMALLKDLSSTVPEVILVLNKIDFLSRDELDRMIRYLSSAVERELSRPLPVFPVSARLSHQDPFAWGLAALREHLSSTLKSQGTRIQLSANERRLLSVVGSISASASVELDSLRQPVQVLKDRIDRFLSGVEELRLRRSDAEALVMKDVDSLVARMDRELDRLRRDLPDLVVQRLQDQARRISASSRGDMARAAEEAMDLKSAAQDRLEERGRELTHLLRQLEEIEREISPRD</sequence>
<dbReference type="HOGENOM" id="CLU_025855_0_0_0"/>
<feature type="coiled-coil region" evidence="1">
    <location>
        <begin position="320"/>
        <end position="402"/>
    </location>
</feature>
<gene>
    <name evidence="3" type="ordered locus">Taci_1273</name>
</gene>
<proteinExistence type="predicted"/>
<dbReference type="EMBL" id="CP001818">
    <property type="protein sequence ID" value="ACZ19504.1"/>
    <property type="molecule type" value="Genomic_DNA"/>
</dbReference>
<dbReference type="Gene3D" id="3.40.50.300">
    <property type="entry name" value="P-loop containing nucleotide triphosphate hydrolases"/>
    <property type="match status" value="1"/>
</dbReference>
<dbReference type="PATRIC" id="fig|525903.6.peg.1274"/>
<keyword evidence="1" id="KW-0175">Coiled coil</keyword>
<dbReference type="KEGG" id="tai:Taci_1273"/>
<dbReference type="RefSeq" id="WP_012870015.1">
    <property type="nucleotide sequence ID" value="NC_013522.1"/>
</dbReference>
<dbReference type="InterPro" id="IPR027417">
    <property type="entry name" value="P-loop_NTPase"/>
</dbReference>
<dbReference type="Proteomes" id="UP000002030">
    <property type="component" value="Chromosome"/>
</dbReference>
<organism evidence="3 4">
    <name type="scientific">Thermanaerovibrio acidaminovorans (strain ATCC 49978 / DSM 6589 / Su883)</name>
    <name type="common">Selenomonas acidaminovorans</name>
    <dbReference type="NCBI Taxonomy" id="525903"/>
    <lineage>
        <taxon>Bacteria</taxon>
        <taxon>Thermotogati</taxon>
        <taxon>Synergistota</taxon>
        <taxon>Synergistia</taxon>
        <taxon>Synergistales</taxon>
        <taxon>Synergistaceae</taxon>
        <taxon>Thermanaerovibrio</taxon>
    </lineage>
</organism>
<dbReference type="OrthoDB" id="9802035at2"/>
<reference evidence="3 4" key="1">
    <citation type="journal article" date="2009" name="Stand. Genomic Sci.">
        <title>Complete genome sequence of Thermanaerovibrio acidaminovorans type strain (Su883).</title>
        <authorList>
            <person name="Chovatia M."/>
            <person name="Sikorski J."/>
            <person name="Schroder M."/>
            <person name="Lapidus A."/>
            <person name="Nolan M."/>
            <person name="Tice H."/>
            <person name="Glavina Del Rio T."/>
            <person name="Copeland A."/>
            <person name="Cheng J.F."/>
            <person name="Lucas S."/>
            <person name="Chen F."/>
            <person name="Bruce D."/>
            <person name="Goodwin L."/>
            <person name="Pitluck S."/>
            <person name="Ivanova N."/>
            <person name="Mavromatis K."/>
            <person name="Ovchinnikova G."/>
            <person name="Pati A."/>
            <person name="Chen A."/>
            <person name="Palaniappan K."/>
            <person name="Land M."/>
            <person name="Hauser L."/>
            <person name="Chang Y.J."/>
            <person name="Jeffries C.D."/>
            <person name="Chain P."/>
            <person name="Saunders E."/>
            <person name="Detter J.C."/>
            <person name="Brettin T."/>
            <person name="Rohde M."/>
            <person name="Goker M."/>
            <person name="Spring S."/>
            <person name="Bristow J."/>
            <person name="Markowitz V."/>
            <person name="Hugenholtz P."/>
            <person name="Kyrpides N.C."/>
            <person name="Klenk H.P."/>
            <person name="Eisen J.A."/>
        </authorList>
    </citation>
    <scope>NUCLEOTIDE SEQUENCE [LARGE SCALE GENOMIC DNA]</scope>
    <source>
        <strain evidence="4">ATCC 49978 / DSM 6589 / Su883</strain>
    </source>
</reference>
<dbReference type="STRING" id="525903.Taci_1273"/>
<feature type="domain" description="Dynamin N-terminal" evidence="2">
    <location>
        <begin position="39"/>
        <end position="195"/>
    </location>
</feature>
<dbReference type="InterPro" id="IPR045063">
    <property type="entry name" value="Dynamin_N"/>
</dbReference>
<dbReference type="Pfam" id="PF00350">
    <property type="entry name" value="Dynamin_N"/>
    <property type="match status" value="1"/>
</dbReference>
<evidence type="ECO:0000259" key="2">
    <source>
        <dbReference type="Pfam" id="PF00350"/>
    </source>
</evidence>
<dbReference type="EnsemblBacteria" id="ACZ19504">
    <property type="protein sequence ID" value="ACZ19504"/>
    <property type="gene ID" value="Taci_1273"/>
</dbReference>
<evidence type="ECO:0000313" key="3">
    <source>
        <dbReference type="EMBL" id="ACZ19504.1"/>
    </source>
</evidence>
<keyword evidence="4" id="KW-1185">Reference proteome</keyword>
<dbReference type="eggNOG" id="COG0699">
    <property type="taxonomic scope" value="Bacteria"/>
</dbReference>
<dbReference type="CDD" id="cd09912">
    <property type="entry name" value="DLP_2"/>
    <property type="match status" value="1"/>
</dbReference>
<accession>D1B663</accession>
<dbReference type="SUPFAM" id="SSF52540">
    <property type="entry name" value="P-loop containing nucleoside triphosphate hydrolases"/>
    <property type="match status" value="1"/>
</dbReference>
<dbReference type="AlphaFoldDB" id="D1B663"/>
<dbReference type="InterPro" id="IPR051943">
    <property type="entry name" value="TRAFAC_Dynamin-like_GTPase"/>
</dbReference>